<keyword evidence="7 14" id="KW-1133">Transmembrane helix</keyword>
<evidence type="ECO:0000256" key="4">
    <source>
        <dbReference type="ARBA" id="ARBA00022475"/>
    </source>
</evidence>
<gene>
    <name evidence="14" type="primary">ctaB</name>
    <name evidence="15" type="ORF">SAMN05421852_101457</name>
</gene>
<dbReference type="RefSeq" id="WP_093227580.1">
    <property type="nucleotide sequence ID" value="NZ_FORR01000001.1"/>
</dbReference>
<dbReference type="InterPro" id="IPR000537">
    <property type="entry name" value="UbiA_prenyltransferase"/>
</dbReference>
<dbReference type="InterPro" id="IPR044878">
    <property type="entry name" value="UbiA_sf"/>
</dbReference>
<keyword evidence="16" id="KW-1185">Reference proteome</keyword>
<dbReference type="Pfam" id="PF01040">
    <property type="entry name" value="UbiA"/>
    <property type="match status" value="1"/>
</dbReference>
<dbReference type="GO" id="GO:0048034">
    <property type="term" value="P:heme O biosynthetic process"/>
    <property type="evidence" value="ECO:0007669"/>
    <property type="project" value="UniProtKB-UniRule"/>
</dbReference>
<feature type="transmembrane region" description="Helical" evidence="14">
    <location>
        <begin position="26"/>
        <end position="50"/>
    </location>
</feature>
<evidence type="ECO:0000256" key="9">
    <source>
        <dbReference type="ARBA" id="ARBA00023136"/>
    </source>
</evidence>
<sequence>MSAPSLHSVQSSHRTFLMAMKKLKAYFTLTKPGITIFMIFTAICAAIVAKGEWPDVWAMALVTIGLALSAGGAASINMWYDRDIDKIMKRTMERPLPTGQLRPQSALIFGIGLELLSLIWFWVFVNGLTAILSLAGFLYYTVIYTMWLKRRTPQNIVIGGGAGAIPPMIGWSAMTGELGWPAVIMFAIIFFWTPPHFWPLVIVKNDDYVRAGIPMMPVVSGQRNTKRQCIFYTFVLLLISFGLYFTGAVGGFYLAGAILSGLAFFYFQIRMWYEQDDHTMWAKRAFFASLVYLPVLFIFMVIDSLF</sequence>
<keyword evidence="8 14" id="KW-0350">Heme biosynthesis</keyword>
<dbReference type="GO" id="GO:0008495">
    <property type="term" value="F:protoheme IX farnesyltransferase activity"/>
    <property type="evidence" value="ECO:0007669"/>
    <property type="project" value="UniProtKB-UniRule"/>
</dbReference>
<evidence type="ECO:0000256" key="2">
    <source>
        <dbReference type="ARBA" id="ARBA00004919"/>
    </source>
</evidence>
<dbReference type="UniPathway" id="UPA00834">
    <property type="reaction ID" value="UER00712"/>
</dbReference>
<evidence type="ECO:0000256" key="7">
    <source>
        <dbReference type="ARBA" id="ARBA00022989"/>
    </source>
</evidence>
<feature type="transmembrane region" description="Helical" evidence="14">
    <location>
        <begin position="155"/>
        <end position="174"/>
    </location>
</feature>
<evidence type="ECO:0000256" key="11">
    <source>
        <dbReference type="ARBA" id="ARBA00040810"/>
    </source>
</evidence>
<dbReference type="FunFam" id="1.10.357.140:FF:000001">
    <property type="entry name" value="Protoheme IX farnesyltransferase"/>
    <property type="match status" value="1"/>
</dbReference>
<reference evidence="15 16" key="1">
    <citation type="submission" date="2016-10" db="EMBL/GenBank/DDBJ databases">
        <authorList>
            <person name="de Groot N.N."/>
        </authorList>
    </citation>
    <scope>NUCLEOTIDE SEQUENCE [LARGE SCALE GENOMIC DNA]</scope>
    <source>
        <strain evidence="15 16">DSM 44778</strain>
    </source>
</reference>
<evidence type="ECO:0000256" key="8">
    <source>
        <dbReference type="ARBA" id="ARBA00023133"/>
    </source>
</evidence>
<feature type="transmembrane region" description="Helical" evidence="14">
    <location>
        <begin position="252"/>
        <end position="273"/>
    </location>
</feature>
<feature type="transmembrane region" description="Helical" evidence="14">
    <location>
        <begin position="285"/>
        <end position="302"/>
    </location>
</feature>
<evidence type="ECO:0000313" key="15">
    <source>
        <dbReference type="EMBL" id="SFI71779.1"/>
    </source>
</evidence>
<dbReference type="CDD" id="cd13957">
    <property type="entry name" value="PT_UbiA_Cox10"/>
    <property type="match status" value="1"/>
</dbReference>
<dbReference type="PROSITE" id="PS00943">
    <property type="entry name" value="UBIA"/>
    <property type="match status" value="1"/>
</dbReference>
<feature type="transmembrane region" description="Helical" evidence="14">
    <location>
        <begin position="128"/>
        <end position="148"/>
    </location>
</feature>
<evidence type="ECO:0000256" key="12">
    <source>
        <dbReference type="ARBA" id="ARBA00042475"/>
    </source>
</evidence>
<evidence type="ECO:0000256" key="6">
    <source>
        <dbReference type="ARBA" id="ARBA00022692"/>
    </source>
</evidence>
<feature type="transmembrane region" description="Helical" evidence="14">
    <location>
        <begin position="229"/>
        <end position="246"/>
    </location>
</feature>
<protein>
    <recommendedName>
        <fullName evidence="11 14">Protoheme IX farnesyltransferase</fullName>
        <ecNumber evidence="3 14">2.5.1.141</ecNumber>
    </recommendedName>
    <alternativeName>
        <fullName evidence="12 14">Heme B farnesyltransferase</fullName>
    </alternativeName>
    <alternativeName>
        <fullName evidence="10 14">Heme O synthase</fullName>
    </alternativeName>
</protein>
<evidence type="ECO:0000256" key="10">
    <source>
        <dbReference type="ARBA" id="ARBA00030253"/>
    </source>
</evidence>
<name>A0A1I3KGY9_9BACL</name>
<comment type="catalytic activity">
    <reaction evidence="13 14">
        <text>heme b + (2E,6E)-farnesyl diphosphate + H2O = Fe(II)-heme o + diphosphate</text>
        <dbReference type="Rhea" id="RHEA:28070"/>
        <dbReference type="ChEBI" id="CHEBI:15377"/>
        <dbReference type="ChEBI" id="CHEBI:33019"/>
        <dbReference type="ChEBI" id="CHEBI:60344"/>
        <dbReference type="ChEBI" id="CHEBI:60530"/>
        <dbReference type="ChEBI" id="CHEBI:175763"/>
        <dbReference type="EC" id="2.5.1.141"/>
    </reaction>
</comment>
<dbReference type="InterPro" id="IPR030470">
    <property type="entry name" value="UbiA_prenylTrfase_CS"/>
</dbReference>
<dbReference type="HAMAP" id="MF_00154">
    <property type="entry name" value="CyoE_CtaB"/>
    <property type="match status" value="1"/>
</dbReference>
<dbReference type="PANTHER" id="PTHR43448">
    <property type="entry name" value="PROTOHEME IX FARNESYLTRANSFERASE, MITOCHONDRIAL"/>
    <property type="match status" value="1"/>
</dbReference>
<evidence type="ECO:0000256" key="13">
    <source>
        <dbReference type="ARBA" id="ARBA00047690"/>
    </source>
</evidence>
<proteinExistence type="inferred from homology"/>
<dbReference type="NCBIfam" id="NF003349">
    <property type="entry name" value="PRK04375.1-2"/>
    <property type="match status" value="1"/>
</dbReference>
<comment type="subcellular location">
    <subcellularLocation>
        <location evidence="1 14">Cell membrane</location>
        <topology evidence="1 14">Multi-pass membrane protein</topology>
    </subcellularLocation>
</comment>
<keyword evidence="6 14" id="KW-0812">Transmembrane</keyword>
<dbReference type="PANTHER" id="PTHR43448:SF7">
    <property type="entry name" value="4-HYDROXYBENZOATE SOLANESYLTRANSFERASE"/>
    <property type="match status" value="1"/>
</dbReference>
<feature type="transmembrane region" description="Helical" evidence="14">
    <location>
        <begin position="101"/>
        <end position="122"/>
    </location>
</feature>
<dbReference type="InterPro" id="IPR006369">
    <property type="entry name" value="Protohaem_IX_farnesylTrfase"/>
</dbReference>
<comment type="subunit">
    <text evidence="14">Interacts with CtaA.</text>
</comment>
<keyword evidence="5 14" id="KW-0808">Transferase</keyword>
<dbReference type="NCBIfam" id="TIGR01473">
    <property type="entry name" value="cyoE_ctaB"/>
    <property type="match status" value="1"/>
</dbReference>
<feature type="transmembrane region" description="Helical" evidence="14">
    <location>
        <begin position="180"/>
        <end position="203"/>
    </location>
</feature>
<organism evidence="15 16">
    <name type="scientific">Thermoflavimicrobium dichotomicum</name>
    <dbReference type="NCBI Taxonomy" id="46223"/>
    <lineage>
        <taxon>Bacteria</taxon>
        <taxon>Bacillati</taxon>
        <taxon>Bacillota</taxon>
        <taxon>Bacilli</taxon>
        <taxon>Bacillales</taxon>
        <taxon>Thermoactinomycetaceae</taxon>
        <taxon>Thermoflavimicrobium</taxon>
    </lineage>
</organism>
<comment type="pathway">
    <text evidence="2 14">Porphyrin-containing compound metabolism; heme O biosynthesis; heme O from protoheme: step 1/1.</text>
</comment>
<dbReference type="Proteomes" id="UP000199545">
    <property type="component" value="Unassembled WGS sequence"/>
</dbReference>
<dbReference type="GO" id="GO:0005886">
    <property type="term" value="C:plasma membrane"/>
    <property type="evidence" value="ECO:0007669"/>
    <property type="project" value="UniProtKB-SubCell"/>
</dbReference>
<evidence type="ECO:0000313" key="16">
    <source>
        <dbReference type="Proteomes" id="UP000199545"/>
    </source>
</evidence>
<keyword evidence="9 14" id="KW-0472">Membrane</keyword>
<evidence type="ECO:0000256" key="1">
    <source>
        <dbReference type="ARBA" id="ARBA00004651"/>
    </source>
</evidence>
<dbReference type="EC" id="2.5.1.141" evidence="3 14"/>
<evidence type="ECO:0000256" key="14">
    <source>
        <dbReference type="HAMAP-Rule" id="MF_00154"/>
    </source>
</evidence>
<dbReference type="OrthoDB" id="9814417at2"/>
<evidence type="ECO:0000256" key="5">
    <source>
        <dbReference type="ARBA" id="ARBA00022679"/>
    </source>
</evidence>
<dbReference type="EMBL" id="FORR01000001">
    <property type="protein sequence ID" value="SFI71779.1"/>
    <property type="molecule type" value="Genomic_DNA"/>
</dbReference>
<comment type="function">
    <text evidence="14">Converts heme B (protoheme IX) to heme O by substitution of the vinyl group on carbon 2 of heme B porphyrin ring with a hydroxyethyl farnesyl side group.</text>
</comment>
<comment type="miscellaneous">
    <text evidence="14">Carbon 2 of the heme B porphyrin ring is defined according to the Fischer nomenclature.</text>
</comment>
<dbReference type="AlphaFoldDB" id="A0A1I3KGY9"/>
<dbReference type="Gene3D" id="1.10.357.140">
    <property type="entry name" value="UbiA prenyltransferase"/>
    <property type="match status" value="1"/>
</dbReference>
<dbReference type="STRING" id="46223.SAMN05421852_101457"/>
<accession>A0A1I3KGY9</accession>
<evidence type="ECO:0000256" key="3">
    <source>
        <dbReference type="ARBA" id="ARBA00012292"/>
    </source>
</evidence>
<feature type="transmembrane region" description="Helical" evidence="14">
    <location>
        <begin position="56"/>
        <end position="80"/>
    </location>
</feature>
<keyword evidence="4 14" id="KW-1003">Cell membrane</keyword>
<comment type="similarity">
    <text evidence="14">Belongs to the UbiA prenyltransferase family. Protoheme IX farnesyltransferase subfamily.</text>
</comment>